<name>A0A9N9RZB7_9DIPT</name>
<dbReference type="InterPro" id="IPR054577">
    <property type="entry name" value="OBP47-like_dom"/>
</dbReference>
<dbReference type="PANTHER" id="PTHR21066">
    <property type="entry name" value="ODORANT-BINDING PROTEIN 59A-RELATED"/>
    <property type="match status" value="1"/>
</dbReference>
<sequence>MEARTVSVILFLIAGVYSKESHDEKLTKFPGCEKMKDFIGIPLSKCCESLPHMVDKELYKDCMESCKSKDDFVSKRCCMADCVLKAAKLLNETGYFDFEAAKTTLNEKVSNDEKWVEAIKESVETCKTEAPQKLEEWKKKDSPKCETAINMVAKHCILRQLFFKCPTKATSKECTDLEEFGQKCPLFPVPGKQGKKDDPACDKSKLVPNTYIENCCPTLPHFSDPEIFAGCAQHCAMWISNPDQPGAKKCCILNCTLHMADVLRKNETFVIDKMVKYYQKTVKPETSNVWFPIIRKVIINCRDIGMKYKEPAIEEMAPQCETTNITVALNITRCIRRELFFECKDKLMESENCQLLKGYGMDCMYWPWQCYRKKLFGGIEKHKNSAVQT</sequence>
<keyword evidence="4" id="KW-0964">Secreted</keyword>
<dbReference type="AlphaFoldDB" id="A0A9N9RZB7"/>
<evidence type="ECO:0000313" key="9">
    <source>
        <dbReference type="EMBL" id="CAG9806221.1"/>
    </source>
</evidence>
<feature type="signal peptide" evidence="7">
    <location>
        <begin position="1"/>
        <end position="18"/>
    </location>
</feature>
<keyword evidence="5" id="KW-0716">Sensory transduction</keyword>
<dbReference type="Pfam" id="PF22651">
    <property type="entry name" value="OBP47_like"/>
    <property type="match status" value="2"/>
</dbReference>
<dbReference type="InterPro" id="IPR052295">
    <property type="entry name" value="Odorant-binding_protein"/>
</dbReference>
<dbReference type="Gene3D" id="1.10.238.270">
    <property type="match status" value="2"/>
</dbReference>
<feature type="domain" description="OBP47-like" evidence="8">
    <location>
        <begin position="248"/>
        <end position="359"/>
    </location>
</feature>
<proteinExistence type="inferred from homology"/>
<evidence type="ECO:0000256" key="3">
    <source>
        <dbReference type="ARBA" id="ARBA00022448"/>
    </source>
</evidence>
<accession>A0A9N9RZB7</accession>
<keyword evidence="7" id="KW-0732">Signal</keyword>
<dbReference type="EMBL" id="OU895878">
    <property type="protein sequence ID" value="CAG9806221.1"/>
    <property type="molecule type" value="Genomic_DNA"/>
</dbReference>
<feature type="chain" id="PRO_5040456787" description="OBP47-like domain-containing protein" evidence="7">
    <location>
        <begin position="19"/>
        <end position="389"/>
    </location>
</feature>
<evidence type="ECO:0000256" key="4">
    <source>
        <dbReference type="ARBA" id="ARBA00022525"/>
    </source>
</evidence>
<keyword evidence="10" id="KW-1185">Reference proteome</keyword>
<evidence type="ECO:0000313" key="10">
    <source>
        <dbReference type="Proteomes" id="UP001153620"/>
    </source>
</evidence>
<reference evidence="9" key="2">
    <citation type="submission" date="2022-10" db="EMBL/GenBank/DDBJ databases">
        <authorList>
            <consortium name="ENA_rothamsted_submissions"/>
            <consortium name="culmorum"/>
            <person name="King R."/>
        </authorList>
    </citation>
    <scope>NUCLEOTIDE SEQUENCE</scope>
</reference>
<reference evidence="9" key="1">
    <citation type="submission" date="2022-01" db="EMBL/GenBank/DDBJ databases">
        <authorList>
            <person name="King R."/>
        </authorList>
    </citation>
    <scope>NUCLEOTIDE SEQUENCE</scope>
</reference>
<evidence type="ECO:0000256" key="2">
    <source>
        <dbReference type="ARBA" id="ARBA00008098"/>
    </source>
</evidence>
<feature type="domain" description="OBP47-like" evidence="8">
    <location>
        <begin position="51"/>
        <end position="180"/>
    </location>
</feature>
<keyword evidence="6" id="KW-0552">Olfaction</keyword>
<comment type="subcellular location">
    <subcellularLocation>
        <location evidence="1">Secreted</location>
    </subcellularLocation>
</comment>
<gene>
    <name evidence="9" type="ORF">CHIRRI_LOCUS9082</name>
</gene>
<evidence type="ECO:0000256" key="7">
    <source>
        <dbReference type="SAM" id="SignalP"/>
    </source>
</evidence>
<dbReference type="SUPFAM" id="SSF47565">
    <property type="entry name" value="Insect pheromone/odorant-binding proteins"/>
    <property type="match status" value="1"/>
</dbReference>
<keyword evidence="3" id="KW-0813">Transport</keyword>
<dbReference type="GO" id="GO:0007608">
    <property type="term" value="P:sensory perception of smell"/>
    <property type="evidence" value="ECO:0007669"/>
    <property type="project" value="UniProtKB-KW"/>
</dbReference>
<evidence type="ECO:0000256" key="6">
    <source>
        <dbReference type="ARBA" id="ARBA00022725"/>
    </source>
</evidence>
<dbReference type="InterPro" id="IPR036728">
    <property type="entry name" value="PBP_GOBP_sf"/>
</dbReference>
<evidence type="ECO:0000256" key="5">
    <source>
        <dbReference type="ARBA" id="ARBA00022606"/>
    </source>
</evidence>
<dbReference type="Proteomes" id="UP001153620">
    <property type="component" value="Chromosome 2"/>
</dbReference>
<dbReference type="GO" id="GO:0005549">
    <property type="term" value="F:odorant binding"/>
    <property type="evidence" value="ECO:0007669"/>
    <property type="project" value="InterPro"/>
</dbReference>
<protein>
    <recommendedName>
        <fullName evidence="8">OBP47-like domain-containing protein</fullName>
    </recommendedName>
</protein>
<dbReference type="GO" id="GO:0005576">
    <property type="term" value="C:extracellular region"/>
    <property type="evidence" value="ECO:0007669"/>
    <property type="project" value="UniProtKB-SubCell"/>
</dbReference>
<evidence type="ECO:0000256" key="1">
    <source>
        <dbReference type="ARBA" id="ARBA00004613"/>
    </source>
</evidence>
<comment type="similarity">
    <text evidence="2">Belongs to the PBP/GOBP family.</text>
</comment>
<dbReference type="PANTHER" id="PTHR21066:SF3">
    <property type="entry name" value="IP02236P"/>
    <property type="match status" value="1"/>
</dbReference>
<organism evidence="9 10">
    <name type="scientific">Chironomus riparius</name>
    <dbReference type="NCBI Taxonomy" id="315576"/>
    <lineage>
        <taxon>Eukaryota</taxon>
        <taxon>Metazoa</taxon>
        <taxon>Ecdysozoa</taxon>
        <taxon>Arthropoda</taxon>
        <taxon>Hexapoda</taxon>
        <taxon>Insecta</taxon>
        <taxon>Pterygota</taxon>
        <taxon>Neoptera</taxon>
        <taxon>Endopterygota</taxon>
        <taxon>Diptera</taxon>
        <taxon>Nematocera</taxon>
        <taxon>Chironomoidea</taxon>
        <taxon>Chironomidae</taxon>
        <taxon>Chironominae</taxon>
        <taxon>Chironomus</taxon>
    </lineage>
</organism>
<evidence type="ECO:0000259" key="8">
    <source>
        <dbReference type="Pfam" id="PF22651"/>
    </source>
</evidence>
<dbReference type="OrthoDB" id="7151184at2759"/>